<name>A0A0G4G3Z2_9ALVE</name>
<organism evidence="1">
    <name type="scientific">Chromera velia CCMP2878</name>
    <dbReference type="NCBI Taxonomy" id="1169474"/>
    <lineage>
        <taxon>Eukaryota</taxon>
        <taxon>Sar</taxon>
        <taxon>Alveolata</taxon>
        <taxon>Colpodellida</taxon>
        <taxon>Chromeraceae</taxon>
        <taxon>Chromera</taxon>
    </lineage>
</organism>
<dbReference type="PhylomeDB" id="A0A0G4G3Z2"/>
<dbReference type="AlphaFoldDB" id="A0A0G4G3Z2"/>
<protein>
    <submittedName>
        <fullName evidence="1">Uncharacterized protein</fullName>
    </submittedName>
</protein>
<dbReference type="VEuPathDB" id="CryptoDB:Cvel_20097"/>
<sequence>MLRVKGWPKAVLLEILKGLVQTYMALYTHKLRTNPYNKKHGRQPDLSFMCGDQVTFCPHGDRPKTTQKRIELQGKKGWYISKEAGATVKVMEKKEEGENEFLFHLIHKIDVL</sequence>
<gene>
    <name evidence="1" type="ORF">Cvel_20097</name>
</gene>
<reference evidence="1" key="1">
    <citation type="submission" date="2014-11" db="EMBL/GenBank/DDBJ databases">
        <authorList>
            <person name="Otto D Thomas"/>
            <person name="Naeem Raeece"/>
        </authorList>
    </citation>
    <scope>NUCLEOTIDE SEQUENCE</scope>
</reference>
<accession>A0A0G4G3Z2</accession>
<evidence type="ECO:0000313" key="1">
    <source>
        <dbReference type="EMBL" id="CEM22803.1"/>
    </source>
</evidence>
<proteinExistence type="predicted"/>
<dbReference type="EMBL" id="CDMZ01000859">
    <property type="protein sequence ID" value="CEM22803.1"/>
    <property type="molecule type" value="Genomic_DNA"/>
</dbReference>